<dbReference type="AlphaFoldDB" id="A0A7V2EEA9"/>
<protein>
    <submittedName>
        <fullName evidence="2">Uncharacterized protein</fullName>
    </submittedName>
</protein>
<evidence type="ECO:0000313" key="2">
    <source>
        <dbReference type="EMBL" id="HEQ87805.1"/>
    </source>
</evidence>
<organism evidence="2">
    <name type="scientific">Thermoanaerobaculum aquaticum</name>
    <dbReference type="NCBI Taxonomy" id="1312852"/>
    <lineage>
        <taxon>Bacteria</taxon>
        <taxon>Pseudomonadati</taxon>
        <taxon>Acidobacteriota</taxon>
        <taxon>Thermoanaerobaculia</taxon>
        <taxon>Thermoanaerobaculales</taxon>
        <taxon>Thermoanaerobaculaceae</taxon>
        <taxon>Thermoanaerobaculum</taxon>
    </lineage>
</organism>
<sequence>MRCPPPPEFPSGGPGAEPSEVPPTPDPCGDLARDQANVDVLWEQRQAYAQALEQDWQRLQQAHQAMLGNFEGYKALLDACAIWDIVGETMEGGAGNAGELVEFITKLVGGDLSYLVPSDTWGPLAERLVDAFPSEANWAGNMRSRIEGCGAPVGHDLRKAALDFVSSWEQVRQLMPQVQQQINRIRDKDLRYWEQWNRFYRSCRQWAQCKGLSPEGCPPPPAQPAGPMPRPSFP</sequence>
<feature type="region of interest" description="Disordered" evidence="1">
    <location>
        <begin position="1"/>
        <end position="26"/>
    </location>
</feature>
<feature type="compositionally biased region" description="Pro residues" evidence="1">
    <location>
        <begin position="216"/>
        <end position="234"/>
    </location>
</feature>
<accession>A0A7V2EEA9</accession>
<name>A0A7V2EEA9_9BACT</name>
<reference evidence="2" key="1">
    <citation type="journal article" date="2020" name="mSystems">
        <title>Genome- and Community-Level Interaction Insights into Carbon Utilization and Element Cycling Functions of Hydrothermarchaeota in Hydrothermal Sediment.</title>
        <authorList>
            <person name="Zhou Z."/>
            <person name="Liu Y."/>
            <person name="Xu W."/>
            <person name="Pan J."/>
            <person name="Luo Z.H."/>
            <person name="Li M."/>
        </authorList>
    </citation>
    <scope>NUCLEOTIDE SEQUENCE [LARGE SCALE GENOMIC DNA]</scope>
    <source>
        <strain evidence="2">SpSt-186</strain>
    </source>
</reference>
<gene>
    <name evidence="2" type="ORF">ENP06_00135</name>
</gene>
<comment type="caution">
    <text evidence="2">The sequence shown here is derived from an EMBL/GenBank/DDBJ whole genome shotgun (WGS) entry which is preliminary data.</text>
</comment>
<dbReference type="EMBL" id="DSHW01000011">
    <property type="protein sequence ID" value="HEQ87805.1"/>
    <property type="molecule type" value="Genomic_DNA"/>
</dbReference>
<evidence type="ECO:0000256" key="1">
    <source>
        <dbReference type="SAM" id="MobiDB-lite"/>
    </source>
</evidence>
<proteinExistence type="predicted"/>
<feature type="region of interest" description="Disordered" evidence="1">
    <location>
        <begin position="213"/>
        <end position="234"/>
    </location>
</feature>